<keyword evidence="18" id="KW-1185">Reference proteome</keyword>
<dbReference type="EMBL" id="ML119675">
    <property type="protein sequence ID" value="RPA82011.1"/>
    <property type="molecule type" value="Genomic_DNA"/>
</dbReference>
<keyword evidence="10" id="KW-0961">Cell wall biogenesis/degradation</keyword>
<keyword evidence="6 17" id="KW-0378">Hydrolase</keyword>
<organism evidence="17 18">
    <name type="scientific">Ascobolus immersus RN42</name>
    <dbReference type="NCBI Taxonomy" id="1160509"/>
    <lineage>
        <taxon>Eukaryota</taxon>
        <taxon>Fungi</taxon>
        <taxon>Dikarya</taxon>
        <taxon>Ascomycota</taxon>
        <taxon>Pezizomycotina</taxon>
        <taxon>Pezizomycetes</taxon>
        <taxon>Pezizales</taxon>
        <taxon>Ascobolaceae</taxon>
        <taxon>Ascobolus</taxon>
    </lineage>
</organism>
<evidence type="ECO:0000256" key="12">
    <source>
        <dbReference type="ARBA" id="ARBA00037649"/>
    </source>
</evidence>
<dbReference type="GO" id="GO:0042973">
    <property type="term" value="F:glucan endo-1,3-beta-D-glucosidase activity"/>
    <property type="evidence" value="ECO:0007669"/>
    <property type="project" value="UniProtKB-EC"/>
</dbReference>
<dbReference type="GO" id="GO:0071555">
    <property type="term" value="P:cell wall organization"/>
    <property type="evidence" value="ECO:0007669"/>
    <property type="project" value="UniProtKB-KW"/>
</dbReference>
<comment type="function">
    <text evidence="12">Glucanases play a role in cell expansion during growth, in cell-cell fusion during mating, and in spore release during sporulation. This enzyme may be involved in beta-glucan degradation. Active on laminarin and lichenan.</text>
</comment>
<dbReference type="InterPro" id="IPR050732">
    <property type="entry name" value="Beta-glucan_modifiers"/>
</dbReference>
<keyword evidence="8" id="KW-0325">Glycoprotein</keyword>
<reference evidence="17 18" key="1">
    <citation type="journal article" date="2018" name="Nat. Ecol. Evol.">
        <title>Pezizomycetes genomes reveal the molecular basis of ectomycorrhizal truffle lifestyle.</title>
        <authorList>
            <person name="Murat C."/>
            <person name="Payen T."/>
            <person name="Noel B."/>
            <person name="Kuo A."/>
            <person name="Morin E."/>
            <person name="Chen J."/>
            <person name="Kohler A."/>
            <person name="Krizsan K."/>
            <person name="Balestrini R."/>
            <person name="Da Silva C."/>
            <person name="Montanini B."/>
            <person name="Hainaut M."/>
            <person name="Levati E."/>
            <person name="Barry K.W."/>
            <person name="Belfiori B."/>
            <person name="Cichocki N."/>
            <person name="Clum A."/>
            <person name="Dockter R.B."/>
            <person name="Fauchery L."/>
            <person name="Guy J."/>
            <person name="Iotti M."/>
            <person name="Le Tacon F."/>
            <person name="Lindquist E.A."/>
            <person name="Lipzen A."/>
            <person name="Malagnac F."/>
            <person name="Mello A."/>
            <person name="Molinier V."/>
            <person name="Miyauchi S."/>
            <person name="Poulain J."/>
            <person name="Riccioni C."/>
            <person name="Rubini A."/>
            <person name="Sitrit Y."/>
            <person name="Splivallo R."/>
            <person name="Traeger S."/>
            <person name="Wang M."/>
            <person name="Zifcakova L."/>
            <person name="Wipf D."/>
            <person name="Zambonelli A."/>
            <person name="Paolocci F."/>
            <person name="Nowrousian M."/>
            <person name="Ottonello S."/>
            <person name="Baldrian P."/>
            <person name="Spatafora J.W."/>
            <person name="Henrissat B."/>
            <person name="Nagy L.G."/>
            <person name="Aury J.M."/>
            <person name="Wincker P."/>
            <person name="Grigoriev I.V."/>
            <person name="Bonfante P."/>
            <person name="Martin F.M."/>
        </authorList>
    </citation>
    <scope>NUCLEOTIDE SEQUENCE [LARGE SCALE GENOMIC DNA]</scope>
    <source>
        <strain evidence="17 18">RN42</strain>
    </source>
</reference>
<feature type="compositionally biased region" description="Polar residues" evidence="15">
    <location>
        <begin position="75"/>
        <end position="87"/>
    </location>
</feature>
<feature type="transmembrane region" description="Helical" evidence="16">
    <location>
        <begin position="383"/>
        <end position="405"/>
    </location>
</feature>
<evidence type="ECO:0000256" key="5">
    <source>
        <dbReference type="ARBA" id="ARBA00022475"/>
    </source>
</evidence>
<evidence type="ECO:0000256" key="16">
    <source>
        <dbReference type="SAM" id="Phobius"/>
    </source>
</evidence>
<evidence type="ECO:0000256" key="13">
    <source>
        <dbReference type="ARBA" id="ARBA00042373"/>
    </source>
</evidence>
<dbReference type="Gene3D" id="3.20.20.80">
    <property type="entry name" value="Glycosidases"/>
    <property type="match status" value="1"/>
</dbReference>
<evidence type="ECO:0000256" key="15">
    <source>
        <dbReference type="SAM" id="MobiDB-lite"/>
    </source>
</evidence>
<dbReference type="InterPro" id="IPR017853">
    <property type="entry name" value="GH"/>
</dbReference>
<feature type="compositionally biased region" description="Polar residues" evidence="15">
    <location>
        <begin position="177"/>
        <end position="187"/>
    </location>
</feature>
<comment type="similarity">
    <text evidence="3">Belongs to the glycosyl hydrolase 17 family.</text>
</comment>
<dbReference type="OrthoDB" id="68336at2759"/>
<comment type="subcellular location">
    <subcellularLocation>
        <location evidence="2">Cell membrane</location>
        <topology evidence="2">Single-pass type II membrane protein</topology>
    </subcellularLocation>
</comment>
<evidence type="ECO:0000256" key="4">
    <source>
        <dbReference type="ARBA" id="ARBA00012780"/>
    </source>
</evidence>
<dbReference type="PANTHER" id="PTHR16631">
    <property type="entry name" value="GLUCAN 1,3-BETA-GLUCOSIDASE"/>
    <property type="match status" value="1"/>
</dbReference>
<keyword evidence="7 16" id="KW-0472">Membrane</keyword>
<sequence length="748" mass="81354">MSQALRRQFSWELEERTPSPAAPEVAKSAAEEASRPGNEEVSVVGNKAHGASQPVDSNFRYDPGNSPPNLLPTKSLLSQNSNINALSPPTKGHPLVHQNPRSAPLRPENVPIISPGALTTAAGTQPLKATSFAAPGANLSSNTADTMSRPQYAGDNNYSVGGASSDWDHDNVDGNGPHNNVPANLNAAQPLRPHDSYSEHLQYYVNPNAPTQPDGRALTPQPSPTPNSQLLAGANASSLSLGGQSDYDHAPPTPAHIYNHHNNSSQRVIGDAYANSPYNRNSTGWDPALSSRLGVDGSVDFVDDDDYIAPSSRGGIGMVTSPGSQLDGSSNGKLAAGASKPGIAAAGGSAYNLMGSTGNLEEKENRRRMREKEAAARKRRLKWIIIIIGLITLAAAAGGITGGILQQLKKDENSKRKNGNALAREDDAKELLDKDSKEIKALMANDKLHKVFHGIDYTPLNTAQYPDCINVPASQNNVTRDIAVLSQLTNKIRLYGNDCNQTELVMTAIERLEVDMKVWVGVWIDDNEETNKRQIDELWNILDKHDPKLIEGIAVGNEVLFREEKTIEELIDIIKDVRAGLKKRNITGIPIGSSDLGSAWREDLAESVDVLMANIHPFFGHTTAAEAADWTIAFFERENVPIANRAKNKPRVMISEVGWPSGGGTHEPDKGGRAVAGVKELQTFLDDFICQQNEKGLEYYWFSAFDEPWKVIFNKPDEGKYSEEWEDKWGLMDVNRVLKPGITIPDCK</sequence>
<protein>
    <recommendedName>
        <fullName evidence="4">glucan endo-1,3-beta-D-glucosidase</fullName>
        <ecNumber evidence="4">3.2.1.39</ecNumber>
    </recommendedName>
    <alternativeName>
        <fullName evidence="14">Endo-1,3-beta-glucanase btgC</fullName>
    </alternativeName>
    <alternativeName>
        <fullName evidence="13">Laminarinase btgC</fullName>
    </alternativeName>
</protein>
<feature type="region of interest" description="Disordered" evidence="15">
    <location>
        <begin position="161"/>
        <end position="192"/>
    </location>
</feature>
<evidence type="ECO:0000256" key="3">
    <source>
        <dbReference type="ARBA" id="ARBA00008773"/>
    </source>
</evidence>
<dbReference type="GO" id="GO:0000272">
    <property type="term" value="P:polysaccharide catabolic process"/>
    <property type="evidence" value="ECO:0007669"/>
    <property type="project" value="UniProtKB-KW"/>
</dbReference>
<dbReference type="SUPFAM" id="SSF51445">
    <property type="entry name" value="(Trans)glycosidases"/>
    <property type="match status" value="1"/>
</dbReference>
<dbReference type="AlphaFoldDB" id="A0A3N4ICR6"/>
<evidence type="ECO:0000256" key="7">
    <source>
        <dbReference type="ARBA" id="ARBA00023136"/>
    </source>
</evidence>
<feature type="region of interest" description="Disordered" evidence="15">
    <location>
        <begin position="1"/>
        <end position="101"/>
    </location>
</feature>
<dbReference type="GO" id="GO:0005576">
    <property type="term" value="C:extracellular region"/>
    <property type="evidence" value="ECO:0007669"/>
    <property type="project" value="TreeGrafter"/>
</dbReference>
<dbReference type="GO" id="GO:0005886">
    <property type="term" value="C:plasma membrane"/>
    <property type="evidence" value="ECO:0007669"/>
    <property type="project" value="UniProtKB-SubCell"/>
</dbReference>
<keyword evidence="5" id="KW-1003">Cell membrane</keyword>
<name>A0A3N4ICR6_ASCIM</name>
<feature type="compositionally biased region" description="Basic and acidic residues" evidence="15">
    <location>
        <begin position="29"/>
        <end position="38"/>
    </location>
</feature>
<evidence type="ECO:0000256" key="6">
    <source>
        <dbReference type="ARBA" id="ARBA00022801"/>
    </source>
</evidence>
<dbReference type="EC" id="3.2.1.39" evidence="4"/>
<evidence type="ECO:0000256" key="1">
    <source>
        <dbReference type="ARBA" id="ARBA00000382"/>
    </source>
</evidence>
<comment type="catalytic activity">
    <reaction evidence="1">
        <text>Hydrolysis of (1-&gt;3)-beta-D-glucosidic linkages in (1-&gt;3)-beta-D-glucans.</text>
        <dbReference type="EC" id="3.2.1.39"/>
    </reaction>
</comment>
<dbReference type="Proteomes" id="UP000275078">
    <property type="component" value="Unassembled WGS sequence"/>
</dbReference>
<gene>
    <name evidence="17" type="ORF">BJ508DRAFT_103352</name>
</gene>
<keyword evidence="16" id="KW-0812">Transmembrane</keyword>
<keyword evidence="16" id="KW-1133">Transmembrane helix</keyword>
<dbReference type="STRING" id="1160509.A0A3N4ICR6"/>
<evidence type="ECO:0000313" key="18">
    <source>
        <dbReference type="Proteomes" id="UP000275078"/>
    </source>
</evidence>
<dbReference type="GO" id="GO:0009277">
    <property type="term" value="C:fungal-type cell wall"/>
    <property type="evidence" value="ECO:0007669"/>
    <property type="project" value="TreeGrafter"/>
</dbReference>
<dbReference type="PANTHER" id="PTHR16631:SF17">
    <property type="entry name" value="GLUCAN ENDO-1,3-BETA-GLUCOSIDASE BTGC"/>
    <property type="match status" value="1"/>
</dbReference>
<keyword evidence="9" id="KW-0119">Carbohydrate metabolism</keyword>
<evidence type="ECO:0000256" key="2">
    <source>
        <dbReference type="ARBA" id="ARBA00004401"/>
    </source>
</evidence>
<accession>A0A3N4ICR6</accession>
<evidence type="ECO:0000256" key="11">
    <source>
        <dbReference type="ARBA" id="ARBA00023326"/>
    </source>
</evidence>
<keyword evidence="11" id="KW-0624">Polysaccharide degradation</keyword>
<evidence type="ECO:0000256" key="9">
    <source>
        <dbReference type="ARBA" id="ARBA00023277"/>
    </source>
</evidence>
<feature type="region of interest" description="Disordered" evidence="15">
    <location>
        <begin position="205"/>
        <end position="231"/>
    </location>
</feature>
<evidence type="ECO:0000256" key="10">
    <source>
        <dbReference type="ARBA" id="ARBA00023316"/>
    </source>
</evidence>
<proteinExistence type="inferred from homology"/>
<evidence type="ECO:0000256" key="8">
    <source>
        <dbReference type="ARBA" id="ARBA00023180"/>
    </source>
</evidence>
<evidence type="ECO:0000313" key="17">
    <source>
        <dbReference type="EMBL" id="RPA82011.1"/>
    </source>
</evidence>
<dbReference type="GO" id="GO:0009986">
    <property type="term" value="C:cell surface"/>
    <property type="evidence" value="ECO:0007669"/>
    <property type="project" value="TreeGrafter"/>
</dbReference>
<evidence type="ECO:0000256" key="14">
    <source>
        <dbReference type="ARBA" id="ARBA00043078"/>
    </source>
</evidence>